<dbReference type="PANTHER" id="PTHR41771">
    <property type="entry name" value="MEMBRANE PROTEIN-RELATED"/>
    <property type="match status" value="1"/>
</dbReference>
<feature type="transmembrane region" description="Helical" evidence="1">
    <location>
        <begin position="176"/>
        <end position="203"/>
    </location>
</feature>
<reference evidence="3 5" key="1">
    <citation type="submission" date="2019-03" db="EMBL/GenBank/DDBJ databases">
        <title>Vagococcus sp. was isolated fron gut of Carduelis flavirostris.</title>
        <authorList>
            <person name="Ge Y."/>
        </authorList>
    </citation>
    <scope>NUCLEOTIDE SEQUENCE [LARGE SCALE GENOMIC DNA]</scope>
    <source>
        <strain evidence="3 5">CF-210</strain>
    </source>
</reference>
<dbReference type="Proteomes" id="UP000297725">
    <property type="component" value="Unassembled WGS sequence"/>
</dbReference>
<feature type="transmembrane region" description="Helical" evidence="1">
    <location>
        <begin position="35"/>
        <end position="63"/>
    </location>
</feature>
<name>A0A4Z0D291_9ENTE</name>
<evidence type="ECO:0000313" key="3">
    <source>
        <dbReference type="EMBL" id="TFZ39438.1"/>
    </source>
</evidence>
<sequence>MSAIGVLALILMMVVLVVGGKKGVFALMNLSFNLLSILLVIWLMTKGFPLAMVIGLFALVTLFNNFFMFNQEIDAYYTKVSASASGIIIVLMTCLLPVILTSFNSYGFAAEELEELGAFSLDVLVNYREIFTVLVIVAMIGAVIDASIAVASAMAEMEAEHPEMTSRELFHSGIRIGRDIVSTTMTTLLLAFFGNYLGVLFFVLDFHYGLQYLLNAQLVVSQLVVMFLSAIGTLLTLPLTAYLYIKMKKTTK</sequence>
<gene>
    <name evidence="3" type="ORF">E4031_09015</name>
    <name evidence="2" type="ORF">E4Z98_00375</name>
</gene>
<feature type="transmembrane region" description="Helical" evidence="1">
    <location>
        <begin position="223"/>
        <end position="245"/>
    </location>
</feature>
<dbReference type="Proteomes" id="UP000296883">
    <property type="component" value="Chromosome"/>
</dbReference>
<dbReference type="EMBL" id="SRHU01000035">
    <property type="protein sequence ID" value="TFZ39438.1"/>
    <property type="molecule type" value="Genomic_DNA"/>
</dbReference>
<dbReference type="OrthoDB" id="2414035at2"/>
<keyword evidence="1" id="KW-0472">Membrane</keyword>
<feature type="transmembrane region" description="Helical" evidence="1">
    <location>
        <begin position="84"/>
        <end position="110"/>
    </location>
</feature>
<dbReference type="KEGG" id="vac:E4Z98_00375"/>
<protein>
    <submittedName>
        <fullName evidence="2">YibE/F family protein</fullName>
    </submittedName>
</protein>
<keyword evidence="1" id="KW-1133">Transmembrane helix</keyword>
<dbReference type="InterPro" id="IPR012507">
    <property type="entry name" value="YibE_F"/>
</dbReference>
<dbReference type="Pfam" id="PF07907">
    <property type="entry name" value="YibE_F"/>
    <property type="match status" value="1"/>
</dbReference>
<keyword evidence="4" id="KW-1185">Reference proteome</keyword>
<accession>A0A7Z1Y861</accession>
<dbReference type="PIRSF" id="PIRSF031503">
    <property type="entry name" value="UCP031503_mp"/>
    <property type="match status" value="1"/>
</dbReference>
<accession>A0A4Z0D291</accession>
<proteinExistence type="predicted"/>
<evidence type="ECO:0000313" key="4">
    <source>
        <dbReference type="Proteomes" id="UP000296883"/>
    </source>
</evidence>
<dbReference type="PANTHER" id="PTHR41771:SF1">
    <property type="entry name" value="MEMBRANE PROTEIN"/>
    <property type="match status" value="1"/>
</dbReference>
<feature type="transmembrane region" description="Helical" evidence="1">
    <location>
        <begin position="130"/>
        <end position="155"/>
    </location>
</feature>
<keyword evidence="1" id="KW-0812">Transmembrane</keyword>
<evidence type="ECO:0000313" key="2">
    <source>
        <dbReference type="EMBL" id="QCA27883.1"/>
    </source>
</evidence>
<dbReference type="RefSeq" id="WP_135255121.1">
    <property type="nucleotide sequence ID" value="NZ_CP038865.1"/>
</dbReference>
<dbReference type="EMBL" id="CP038865">
    <property type="protein sequence ID" value="QCA27883.1"/>
    <property type="molecule type" value="Genomic_DNA"/>
</dbReference>
<evidence type="ECO:0000256" key="1">
    <source>
        <dbReference type="SAM" id="Phobius"/>
    </source>
</evidence>
<dbReference type="InterPro" id="IPR014564">
    <property type="entry name" value="UCP031503_TM"/>
</dbReference>
<dbReference type="AlphaFoldDB" id="A0A4Z0D291"/>
<evidence type="ECO:0000313" key="5">
    <source>
        <dbReference type="Proteomes" id="UP000297725"/>
    </source>
</evidence>
<reference evidence="2 4" key="2">
    <citation type="journal article" date="2020" name="Int. J. Syst. Evol. Microbiol.">
        <title>Vagococcus xieshaowenii sp. nov., isolated from snow finch (Montifringilla taczanowskii) cloacal content.</title>
        <authorList>
            <person name="Ge Y."/>
            <person name="Yang J."/>
            <person name="Lai X.H."/>
            <person name="Zhang G."/>
            <person name="Jin D."/>
            <person name="Lu S."/>
            <person name="Wang B."/>
            <person name="Huang Y."/>
            <person name="Huang Y."/>
            <person name="Ren Z."/>
            <person name="Zhang X."/>
            <person name="Xu J."/>
        </authorList>
    </citation>
    <scope>NUCLEOTIDE SEQUENCE [LARGE SCALE GENOMIC DNA]</scope>
    <source>
        <strain evidence="2">Personal::cf-49</strain>
        <strain evidence="4">personal::cf-49</strain>
    </source>
</reference>
<organism evidence="2 4">
    <name type="scientific">Vagococcus xieshaowenii</name>
    <dbReference type="NCBI Taxonomy" id="2562451"/>
    <lineage>
        <taxon>Bacteria</taxon>
        <taxon>Bacillati</taxon>
        <taxon>Bacillota</taxon>
        <taxon>Bacilli</taxon>
        <taxon>Lactobacillales</taxon>
        <taxon>Enterococcaceae</taxon>
        <taxon>Vagococcus</taxon>
    </lineage>
</organism>